<keyword evidence="6 10" id="KW-0594">Phospholipid biosynthesis</keyword>
<dbReference type="PANTHER" id="PTHR30100">
    <property type="entry name" value="FATTY ACID/PHOSPHOLIPID SYNTHESIS PROTEIN PLSX"/>
    <property type="match status" value="1"/>
</dbReference>
<organism evidence="11 12">
    <name type="scientific">Jiella flava</name>
    <dbReference type="NCBI Taxonomy" id="2816857"/>
    <lineage>
        <taxon>Bacteria</taxon>
        <taxon>Pseudomonadati</taxon>
        <taxon>Pseudomonadota</taxon>
        <taxon>Alphaproteobacteria</taxon>
        <taxon>Hyphomicrobiales</taxon>
        <taxon>Aurantimonadaceae</taxon>
        <taxon>Jiella</taxon>
    </lineage>
</organism>
<comment type="caution">
    <text evidence="11">The sequence shown here is derived from an EMBL/GenBank/DDBJ whole genome shotgun (WGS) entry which is preliminary data.</text>
</comment>
<evidence type="ECO:0000313" key="12">
    <source>
        <dbReference type="Proteomes" id="UP000664122"/>
    </source>
</evidence>
<keyword evidence="7 10" id="KW-1208">Phospholipid metabolism</keyword>
<comment type="catalytic activity">
    <reaction evidence="1 10">
        <text>a fatty acyl-[ACP] + phosphate = an acyl phosphate + holo-[ACP]</text>
        <dbReference type="Rhea" id="RHEA:42292"/>
        <dbReference type="Rhea" id="RHEA-COMP:9685"/>
        <dbReference type="Rhea" id="RHEA-COMP:14125"/>
        <dbReference type="ChEBI" id="CHEBI:43474"/>
        <dbReference type="ChEBI" id="CHEBI:59918"/>
        <dbReference type="ChEBI" id="CHEBI:64479"/>
        <dbReference type="ChEBI" id="CHEBI:138651"/>
        <dbReference type="EC" id="2.3.1.274"/>
    </reaction>
</comment>
<dbReference type="SUPFAM" id="SSF53659">
    <property type="entry name" value="Isocitrate/Isopropylmalate dehydrogenase-like"/>
    <property type="match status" value="1"/>
</dbReference>
<dbReference type="EC" id="2.3.1.274" evidence="8 10"/>
<protein>
    <recommendedName>
        <fullName evidence="8 10">Phosphate acyltransferase</fullName>
        <ecNumber evidence="8 10">2.3.1.274</ecNumber>
    </recommendedName>
    <alternativeName>
        <fullName evidence="10">Acyl-ACP phosphotransacylase</fullName>
    </alternativeName>
    <alternativeName>
        <fullName evidence="10">Acyl-[acyl-carrier-protein]--phosphate acyltransferase</fullName>
    </alternativeName>
    <alternativeName>
        <fullName evidence="10">Phosphate-acyl-ACP acyltransferase</fullName>
    </alternativeName>
</protein>
<evidence type="ECO:0000256" key="10">
    <source>
        <dbReference type="HAMAP-Rule" id="MF_00019"/>
    </source>
</evidence>
<dbReference type="NCBIfam" id="TIGR00182">
    <property type="entry name" value="plsX"/>
    <property type="match status" value="1"/>
</dbReference>
<reference evidence="11" key="1">
    <citation type="submission" date="2021-03" db="EMBL/GenBank/DDBJ databases">
        <title>Whole genome sequence of Jiella sp. CQZ9-1.</title>
        <authorList>
            <person name="Tuo L."/>
        </authorList>
    </citation>
    <scope>NUCLEOTIDE SEQUENCE</scope>
    <source>
        <strain evidence="11">CQZ9-1</strain>
    </source>
</reference>
<dbReference type="GO" id="GO:0008654">
    <property type="term" value="P:phospholipid biosynthetic process"/>
    <property type="evidence" value="ECO:0007669"/>
    <property type="project" value="UniProtKB-KW"/>
</dbReference>
<evidence type="ECO:0000256" key="4">
    <source>
        <dbReference type="ARBA" id="ARBA00022679"/>
    </source>
</evidence>
<evidence type="ECO:0000313" key="11">
    <source>
        <dbReference type="EMBL" id="MBO0664206.1"/>
    </source>
</evidence>
<dbReference type="Proteomes" id="UP000664122">
    <property type="component" value="Unassembled WGS sequence"/>
</dbReference>
<comment type="function">
    <text evidence="10">Catalyzes the reversible formation of acyl-phosphate (acyl-PO(4)) from acyl-[acyl-carrier-protein] (acyl-ACP). This enzyme utilizes acyl-ACP as fatty acyl donor, but not acyl-CoA.</text>
</comment>
<dbReference type="InterPro" id="IPR012281">
    <property type="entry name" value="Phospholipid_synth_PlsX-like"/>
</dbReference>
<dbReference type="HAMAP" id="MF_00019">
    <property type="entry name" value="PlsX"/>
    <property type="match status" value="1"/>
</dbReference>
<comment type="subcellular location">
    <subcellularLocation>
        <location evidence="10">Cytoplasm</location>
    </subcellularLocation>
    <text evidence="10">Associated with the membrane possibly through PlsY.</text>
</comment>
<evidence type="ECO:0000256" key="1">
    <source>
        <dbReference type="ARBA" id="ARBA00001232"/>
    </source>
</evidence>
<evidence type="ECO:0000256" key="2">
    <source>
        <dbReference type="ARBA" id="ARBA00022490"/>
    </source>
</evidence>
<dbReference type="Gene3D" id="3.40.718.10">
    <property type="entry name" value="Isopropylmalate Dehydrogenase"/>
    <property type="match status" value="1"/>
</dbReference>
<evidence type="ECO:0000256" key="3">
    <source>
        <dbReference type="ARBA" id="ARBA00022516"/>
    </source>
</evidence>
<keyword evidence="12" id="KW-1185">Reference proteome</keyword>
<proteinExistence type="inferred from homology"/>
<dbReference type="AlphaFoldDB" id="A0A939JYA3"/>
<keyword evidence="11" id="KW-0012">Acyltransferase</keyword>
<dbReference type="GO" id="GO:0043811">
    <property type="term" value="F:phosphate:acyl-[acyl carrier protein] acyltransferase activity"/>
    <property type="evidence" value="ECO:0007669"/>
    <property type="project" value="UniProtKB-UniRule"/>
</dbReference>
<dbReference type="EMBL" id="JAFMPP010000018">
    <property type="protein sequence ID" value="MBO0664206.1"/>
    <property type="molecule type" value="Genomic_DNA"/>
</dbReference>
<comment type="pathway">
    <text evidence="10">Lipid metabolism; phospholipid metabolism.</text>
</comment>
<dbReference type="Pfam" id="PF02504">
    <property type="entry name" value="FA_synthesis"/>
    <property type="match status" value="1"/>
</dbReference>
<evidence type="ECO:0000256" key="7">
    <source>
        <dbReference type="ARBA" id="ARBA00023264"/>
    </source>
</evidence>
<evidence type="ECO:0000256" key="5">
    <source>
        <dbReference type="ARBA" id="ARBA00023098"/>
    </source>
</evidence>
<accession>A0A939JYA3</accession>
<dbReference type="PIRSF" id="PIRSF002465">
    <property type="entry name" value="Phsphlp_syn_PlsX"/>
    <property type="match status" value="1"/>
</dbReference>
<dbReference type="GO" id="GO:0005737">
    <property type="term" value="C:cytoplasm"/>
    <property type="evidence" value="ECO:0007669"/>
    <property type="project" value="UniProtKB-SubCell"/>
</dbReference>
<name>A0A939JYA3_9HYPH</name>
<keyword evidence="2 10" id="KW-0963">Cytoplasm</keyword>
<comment type="similarity">
    <text evidence="10">Belongs to the PlsX family.</text>
</comment>
<comment type="subunit">
    <text evidence="9 10">Homodimer. Probably interacts with PlsY.</text>
</comment>
<keyword evidence="3 10" id="KW-0444">Lipid biosynthesis</keyword>
<evidence type="ECO:0000256" key="9">
    <source>
        <dbReference type="ARBA" id="ARBA00046608"/>
    </source>
</evidence>
<dbReference type="InterPro" id="IPR003664">
    <property type="entry name" value="FA_synthesis"/>
</dbReference>
<evidence type="ECO:0000256" key="8">
    <source>
        <dbReference type="ARBA" id="ARBA00024069"/>
    </source>
</evidence>
<keyword evidence="5 10" id="KW-0443">Lipid metabolism</keyword>
<sequence length="382" mass="40669">MCRQIGYFRAAPAGSGESTDGSENELTSNAGITISLDAMGGDHGPEVVLAGAAIALDRRPDTRFVLFGEEAAVRPVLSRYAKLESASTFHHCEISVRMDDKPSQALRQGRYKSSMWRAIDAVKTGEADVAVSAGNTGALMAMAKFCLRTMANIERPAIAAIWPTLRGDSIVLDVGATIGADAQQLIDFSMMGGAMARTLFGLERPTVGLLNIGVEEVKGQDEIREAGRLLKETPLPRIDYRGFVEGDDLGQGTVDVVVTEGFTGNIALKTAEGTAKQIAAYLRAAMSRTFLARAGYVLAKSAFDRLRDKMDPRKVNGGVFLGLNGIVIKSHGGTDAEGIAAAIDLAHTMARAGLREKIEADLANYHRRISEEAASVPEGSLL</sequence>
<dbReference type="GO" id="GO:0006633">
    <property type="term" value="P:fatty acid biosynthetic process"/>
    <property type="evidence" value="ECO:0007669"/>
    <property type="project" value="UniProtKB-UniRule"/>
</dbReference>
<gene>
    <name evidence="10 11" type="primary">plsX</name>
    <name evidence="11" type="ORF">J1C48_16625</name>
</gene>
<dbReference type="PANTHER" id="PTHR30100:SF1">
    <property type="entry name" value="PHOSPHATE ACYLTRANSFERASE"/>
    <property type="match status" value="1"/>
</dbReference>
<keyword evidence="4 10" id="KW-0808">Transferase</keyword>
<evidence type="ECO:0000256" key="6">
    <source>
        <dbReference type="ARBA" id="ARBA00023209"/>
    </source>
</evidence>